<protein>
    <recommendedName>
        <fullName evidence="2">Tyr recombinase domain-containing protein</fullName>
    </recommendedName>
</protein>
<name>A0A5A5TLT4_9CHLR</name>
<dbReference type="Pfam" id="PF00589">
    <property type="entry name" value="Phage_integrase"/>
    <property type="match status" value="1"/>
</dbReference>
<dbReference type="SUPFAM" id="SSF56349">
    <property type="entry name" value="DNA breaking-rejoining enzymes"/>
    <property type="match status" value="1"/>
</dbReference>
<dbReference type="InterPro" id="IPR013762">
    <property type="entry name" value="Integrase-like_cat_sf"/>
</dbReference>
<dbReference type="InterPro" id="IPR011010">
    <property type="entry name" value="DNA_brk_join_enz"/>
</dbReference>
<proteinExistence type="predicted"/>
<feature type="domain" description="Tyr recombinase" evidence="2">
    <location>
        <begin position="1"/>
        <end position="95"/>
    </location>
</feature>
<evidence type="ECO:0000256" key="1">
    <source>
        <dbReference type="ARBA" id="ARBA00023172"/>
    </source>
</evidence>
<evidence type="ECO:0000313" key="3">
    <source>
        <dbReference type="EMBL" id="GCF12064.1"/>
    </source>
</evidence>
<dbReference type="EMBL" id="BIXY01000253">
    <property type="protein sequence ID" value="GCF12064.1"/>
    <property type="molecule type" value="Genomic_DNA"/>
</dbReference>
<dbReference type="GO" id="GO:0015074">
    <property type="term" value="P:DNA integration"/>
    <property type="evidence" value="ECO:0007669"/>
    <property type="project" value="InterPro"/>
</dbReference>
<dbReference type="InterPro" id="IPR002104">
    <property type="entry name" value="Integrase_catalytic"/>
</dbReference>
<evidence type="ECO:0000313" key="4">
    <source>
        <dbReference type="Proteomes" id="UP000322530"/>
    </source>
</evidence>
<dbReference type="GO" id="GO:0003677">
    <property type="term" value="F:DNA binding"/>
    <property type="evidence" value="ECO:0007669"/>
    <property type="project" value="InterPro"/>
</dbReference>
<dbReference type="Gene3D" id="1.10.443.10">
    <property type="entry name" value="Intergrase catalytic core"/>
    <property type="match status" value="1"/>
</dbReference>
<comment type="caution">
    <text evidence="3">The sequence shown here is derived from an EMBL/GenBank/DDBJ whole genome shotgun (WGS) entry which is preliminary data.</text>
</comment>
<dbReference type="PROSITE" id="PS51898">
    <property type="entry name" value="TYR_RECOMBINASE"/>
    <property type="match status" value="1"/>
</dbReference>
<gene>
    <name evidence="3" type="ORF">KDI_56280</name>
</gene>
<keyword evidence="1" id="KW-0233">DNA recombination</keyword>
<accession>A0A5A5TLT4</accession>
<organism evidence="3 4">
    <name type="scientific">Dictyobacter arantiisoli</name>
    <dbReference type="NCBI Taxonomy" id="2014874"/>
    <lineage>
        <taxon>Bacteria</taxon>
        <taxon>Bacillati</taxon>
        <taxon>Chloroflexota</taxon>
        <taxon>Ktedonobacteria</taxon>
        <taxon>Ktedonobacterales</taxon>
        <taxon>Dictyobacteraceae</taxon>
        <taxon>Dictyobacter</taxon>
    </lineage>
</organism>
<reference evidence="3 4" key="1">
    <citation type="submission" date="2019-01" db="EMBL/GenBank/DDBJ databases">
        <title>Draft genome sequence of Dictyobacter sp. Uno17.</title>
        <authorList>
            <person name="Wang C.M."/>
            <person name="Zheng Y."/>
            <person name="Sakai Y."/>
            <person name="Abe K."/>
            <person name="Yokota A."/>
            <person name="Yabe S."/>
        </authorList>
    </citation>
    <scope>NUCLEOTIDE SEQUENCE [LARGE SCALE GENOMIC DNA]</scope>
    <source>
        <strain evidence="3 4">Uno17</strain>
    </source>
</reference>
<sequence length="124" mass="14257">MSFSYRPRFYCLDKAGHYTPLTPTGVGQIILDMKKRAGIEGIRVSPHTLRHTFARTYLARGGDLGKLSRLMGHSKVSTTEIYLKDFNSRDARVDQSEFSLMTTFKAKKSRRGFQKKQRDDFDSM</sequence>
<dbReference type="Proteomes" id="UP000322530">
    <property type="component" value="Unassembled WGS sequence"/>
</dbReference>
<dbReference type="GO" id="GO:0006310">
    <property type="term" value="P:DNA recombination"/>
    <property type="evidence" value="ECO:0007669"/>
    <property type="project" value="UniProtKB-KW"/>
</dbReference>
<keyword evidence="4" id="KW-1185">Reference proteome</keyword>
<dbReference type="AlphaFoldDB" id="A0A5A5TLT4"/>
<evidence type="ECO:0000259" key="2">
    <source>
        <dbReference type="PROSITE" id="PS51898"/>
    </source>
</evidence>